<sequence length="216" mass="23179">MADKDILSELKQSILDFDEDAALELAKESLAQGIDPVEAVGVLADGLNELGVKFERMEVFLPEIMLASDAFKNALSVLEPEIKKKNTEGKKAIPIVIGTVQGDIHQVGKDMVATFLATAGFEVYDLGVDVAPSRFLEEAKRLGAKVIAAASLMSTTRPVQKDLIDFLEAKGVRDQFIVLVGGGVVTQEWADQIAADGYGQDAIATVNLAKRLLHVA</sequence>
<evidence type="ECO:0000256" key="2">
    <source>
        <dbReference type="ARBA" id="ARBA00022723"/>
    </source>
</evidence>
<dbReference type="Pfam" id="PF02310">
    <property type="entry name" value="B12-binding"/>
    <property type="match status" value="1"/>
</dbReference>
<evidence type="ECO:0000259" key="5">
    <source>
        <dbReference type="PROSITE" id="PS51337"/>
    </source>
</evidence>
<dbReference type="GO" id="GO:0031419">
    <property type="term" value="F:cobalamin binding"/>
    <property type="evidence" value="ECO:0007669"/>
    <property type="project" value="InterPro"/>
</dbReference>
<comment type="similarity">
    <text evidence="1">Belongs to the methylamine corrinoid protein family.</text>
</comment>
<name>A0A1M6UXE3_SELRU</name>
<evidence type="ECO:0000256" key="3">
    <source>
        <dbReference type="ARBA" id="ARBA00023285"/>
    </source>
</evidence>
<dbReference type="FunFam" id="3.40.50.280:FF:000003">
    <property type="entry name" value="Dimethylamine methyltransferase corrinoid protein"/>
    <property type="match status" value="1"/>
</dbReference>
<dbReference type="GO" id="GO:0046653">
    <property type="term" value="P:tetrahydrofolate metabolic process"/>
    <property type="evidence" value="ECO:0007669"/>
    <property type="project" value="TreeGrafter"/>
</dbReference>
<dbReference type="GO" id="GO:0046872">
    <property type="term" value="F:metal ion binding"/>
    <property type="evidence" value="ECO:0007669"/>
    <property type="project" value="UniProtKB-KW"/>
</dbReference>
<evidence type="ECO:0000256" key="1">
    <source>
        <dbReference type="ARBA" id="ARBA00010854"/>
    </source>
</evidence>
<dbReference type="PROSITE" id="PS51337">
    <property type="entry name" value="B12_BINDING_NTER"/>
    <property type="match status" value="1"/>
</dbReference>
<dbReference type="SMART" id="SM01018">
    <property type="entry name" value="B12-binding_2"/>
    <property type="match status" value="1"/>
</dbReference>
<dbReference type="EMBL" id="FRBC01000015">
    <property type="protein sequence ID" value="SHK73854.1"/>
    <property type="molecule type" value="Genomic_DNA"/>
</dbReference>
<dbReference type="SUPFAM" id="SSF47644">
    <property type="entry name" value="Methionine synthase domain"/>
    <property type="match status" value="1"/>
</dbReference>
<gene>
    <name evidence="6" type="ORF">SAMN05216582_11534</name>
</gene>
<feature type="domain" description="B12-binding" evidence="4">
    <location>
        <begin position="92"/>
        <end position="216"/>
    </location>
</feature>
<dbReference type="OrthoDB" id="9783599at2"/>
<dbReference type="AlphaFoldDB" id="A0A1M6UXE3"/>
<evidence type="ECO:0000313" key="6">
    <source>
        <dbReference type="EMBL" id="SHK73854.1"/>
    </source>
</evidence>
<dbReference type="InterPro" id="IPR003759">
    <property type="entry name" value="Cbl-bd_cap"/>
</dbReference>
<keyword evidence="2" id="KW-0479">Metal-binding</keyword>
<evidence type="ECO:0000259" key="4">
    <source>
        <dbReference type="PROSITE" id="PS51332"/>
    </source>
</evidence>
<protein>
    <submittedName>
        <fullName evidence="6">Trimethylamine corrinoid protein</fullName>
    </submittedName>
</protein>
<feature type="domain" description="B12-binding N-terminal" evidence="5">
    <location>
        <begin position="1"/>
        <end position="90"/>
    </location>
</feature>
<dbReference type="RefSeq" id="WP_073090146.1">
    <property type="nucleotide sequence ID" value="NZ_FRBC01000015.1"/>
</dbReference>
<accession>A0A1M6UXE3</accession>
<dbReference type="InterPro" id="IPR006158">
    <property type="entry name" value="Cobalamin-bd"/>
</dbReference>
<dbReference type="InterPro" id="IPR036724">
    <property type="entry name" value="Cobalamin-bd_sf"/>
</dbReference>
<dbReference type="Proteomes" id="UP000184263">
    <property type="component" value="Unassembled WGS sequence"/>
</dbReference>
<keyword evidence="3" id="KW-0170">Cobalt</keyword>
<proteinExistence type="inferred from homology"/>
<dbReference type="PANTHER" id="PTHR45833:SF1">
    <property type="entry name" value="METHIONINE SYNTHASE"/>
    <property type="match status" value="1"/>
</dbReference>
<dbReference type="InterPro" id="IPR036594">
    <property type="entry name" value="Meth_synthase_dom"/>
</dbReference>
<dbReference type="PANTHER" id="PTHR45833">
    <property type="entry name" value="METHIONINE SYNTHASE"/>
    <property type="match status" value="1"/>
</dbReference>
<evidence type="ECO:0000313" key="7">
    <source>
        <dbReference type="Proteomes" id="UP000184263"/>
    </source>
</evidence>
<reference evidence="6 7" key="1">
    <citation type="submission" date="2016-11" db="EMBL/GenBank/DDBJ databases">
        <authorList>
            <person name="Jaros S."/>
            <person name="Januszkiewicz K."/>
            <person name="Wedrychowicz H."/>
        </authorList>
    </citation>
    <scope>NUCLEOTIDE SEQUENCE [LARGE SCALE GENOMIC DNA]</scope>
    <source>
        <strain evidence="6 7">HD4</strain>
    </source>
</reference>
<organism evidence="6 7">
    <name type="scientific">Selenomonas ruminantium</name>
    <dbReference type="NCBI Taxonomy" id="971"/>
    <lineage>
        <taxon>Bacteria</taxon>
        <taxon>Bacillati</taxon>
        <taxon>Bacillota</taxon>
        <taxon>Negativicutes</taxon>
        <taxon>Selenomonadales</taxon>
        <taxon>Selenomonadaceae</taxon>
        <taxon>Selenomonas</taxon>
    </lineage>
</organism>
<dbReference type="Gene3D" id="1.10.1240.10">
    <property type="entry name" value="Methionine synthase domain"/>
    <property type="match status" value="1"/>
</dbReference>
<dbReference type="InterPro" id="IPR050554">
    <property type="entry name" value="Met_Synthase/Corrinoid"/>
</dbReference>
<dbReference type="GO" id="GO:0005829">
    <property type="term" value="C:cytosol"/>
    <property type="evidence" value="ECO:0007669"/>
    <property type="project" value="TreeGrafter"/>
</dbReference>
<dbReference type="GO" id="GO:0008705">
    <property type="term" value="F:methionine synthase activity"/>
    <property type="evidence" value="ECO:0007669"/>
    <property type="project" value="TreeGrafter"/>
</dbReference>
<dbReference type="SUPFAM" id="SSF52242">
    <property type="entry name" value="Cobalamin (vitamin B12)-binding domain"/>
    <property type="match status" value="1"/>
</dbReference>
<dbReference type="Gene3D" id="3.40.50.280">
    <property type="entry name" value="Cobalamin-binding domain"/>
    <property type="match status" value="1"/>
</dbReference>
<dbReference type="Pfam" id="PF02607">
    <property type="entry name" value="B12-binding_2"/>
    <property type="match status" value="1"/>
</dbReference>
<dbReference type="GO" id="GO:0050667">
    <property type="term" value="P:homocysteine metabolic process"/>
    <property type="evidence" value="ECO:0007669"/>
    <property type="project" value="TreeGrafter"/>
</dbReference>
<dbReference type="PROSITE" id="PS51332">
    <property type="entry name" value="B12_BINDING"/>
    <property type="match status" value="1"/>
</dbReference>